<dbReference type="PANTHER" id="PTHR44329">
    <property type="entry name" value="SERINE/THREONINE-PROTEIN KINASE TNNI3K-RELATED"/>
    <property type="match status" value="1"/>
</dbReference>
<dbReference type="Gene3D" id="3.30.200.20">
    <property type="entry name" value="Phosphorylase Kinase, domain 1"/>
    <property type="match status" value="1"/>
</dbReference>
<dbReference type="InterPro" id="IPR046861">
    <property type="entry name" value="SAM_KSR1_N"/>
</dbReference>
<dbReference type="Proteomes" id="UP001652625">
    <property type="component" value="Chromosome 10"/>
</dbReference>
<dbReference type="Gene3D" id="6.10.140.1120">
    <property type="match status" value="1"/>
</dbReference>
<feature type="compositionally biased region" description="Low complexity" evidence="3">
    <location>
        <begin position="477"/>
        <end position="486"/>
    </location>
</feature>
<dbReference type="Pfam" id="PF07714">
    <property type="entry name" value="PK_Tyr_Ser-Thr"/>
    <property type="match status" value="1"/>
</dbReference>
<feature type="domain" description="Phorbol-ester/DAG-type" evidence="4">
    <location>
        <begin position="310"/>
        <end position="355"/>
    </location>
</feature>
<dbReference type="SUPFAM" id="SSF57889">
    <property type="entry name" value="Cysteine-rich domain"/>
    <property type="match status" value="1"/>
</dbReference>
<feature type="region of interest" description="Disordered" evidence="3">
    <location>
        <begin position="198"/>
        <end position="305"/>
    </location>
</feature>
<dbReference type="Gene3D" id="1.10.510.10">
    <property type="entry name" value="Transferase(Phosphotransferase) domain 1"/>
    <property type="match status" value="1"/>
</dbReference>
<keyword evidence="2" id="KW-0862">Zinc</keyword>
<reference evidence="6" key="1">
    <citation type="submission" date="2025-08" db="UniProtKB">
        <authorList>
            <consortium name="RefSeq"/>
        </authorList>
    </citation>
    <scope>IDENTIFICATION</scope>
</reference>
<dbReference type="SMART" id="SM00220">
    <property type="entry name" value="S_TKc"/>
    <property type="match status" value="1"/>
</dbReference>
<dbReference type="PROSITE" id="PS00108">
    <property type="entry name" value="PROTEIN_KINASE_ST"/>
    <property type="match status" value="1"/>
</dbReference>
<keyword evidence="1" id="KW-0479">Metal-binding</keyword>
<keyword evidence="6" id="KW-0418">Kinase</keyword>
<protein>
    <submittedName>
        <fullName evidence="6">Kinase suppressor of Ras 1 isoform X2</fullName>
    </submittedName>
</protein>
<dbReference type="InterPro" id="IPR011009">
    <property type="entry name" value="Kinase-like_dom_sf"/>
</dbReference>
<keyword evidence="5" id="KW-1185">Reference proteome</keyword>
<dbReference type="InterPro" id="IPR051681">
    <property type="entry name" value="Ser/Thr_Kinases-Pseudokinases"/>
</dbReference>
<dbReference type="InterPro" id="IPR000719">
    <property type="entry name" value="Prot_kinase_dom"/>
</dbReference>
<dbReference type="CDD" id="cd20812">
    <property type="entry name" value="C1_KSR"/>
    <property type="match status" value="1"/>
</dbReference>
<feature type="compositionally biased region" description="Polar residues" evidence="3">
    <location>
        <begin position="198"/>
        <end position="208"/>
    </location>
</feature>
<name>A0ABM4CPP5_HYDVU</name>
<accession>A0ABM4CPP5</accession>
<evidence type="ECO:0000313" key="6">
    <source>
        <dbReference type="RefSeq" id="XP_065663836.1"/>
    </source>
</evidence>
<dbReference type="InterPro" id="IPR046349">
    <property type="entry name" value="C1-like_sf"/>
</dbReference>
<evidence type="ECO:0000256" key="2">
    <source>
        <dbReference type="ARBA" id="ARBA00022833"/>
    </source>
</evidence>
<dbReference type="PROSITE" id="PS00479">
    <property type="entry name" value="ZF_DAG_PE_1"/>
    <property type="match status" value="1"/>
</dbReference>
<dbReference type="SUPFAM" id="SSF56112">
    <property type="entry name" value="Protein kinase-like (PK-like)"/>
    <property type="match status" value="1"/>
</dbReference>
<dbReference type="GeneID" id="101238411"/>
<gene>
    <name evidence="6" type="primary">LOC101238411</name>
</gene>
<dbReference type="InterPro" id="IPR001245">
    <property type="entry name" value="Ser-Thr/Tyr_kinase_cat_dom"/>
</dbReference>
<dbReference type="Pfam" id="PF20406">
    <property type="entry name" value="SAM_KSR1_N"/>
    <property type="match status" value="1"/>
</dbReference>
<dbReference type="GO" id="GO:0016301">
    <property type="term" value="F:kinase activity"/>
    <property type="evidence" value="ECO:0007669"/>
    <property type="project" value="UniProtKB-KW"/>
</dbReference>
<evidence type="ECO:0000313" key="5">
    <source>
        <dbReference type="Proteomes" id="UP001652625"/>
    </source>
</evidence>
<dbReference type="InterPro" id="IPR046933">
    <property type="entry name" value="SAM_KSR1_N_sf"/>
</dbReference>
<organism evidence="5 6">
    <name type="scientific">Hydra vulgaris</name>
    <name type="common">Hydra</name>
    <name type="synonym">Hydra attenuata</name>
    <dbReference type="NCBI Taxonomy" id="6087"/>
    <lineage>
        <taxon>Eukaryota</taxon>
        <taxon>Metazoa</taxon>
        <taxon>Cnidaria</taxon>
        <taxon>Hydrozoa</taxon>
        <taxon>Hydroidolina</taxon>
        <taxon>Anthoathecata</taxon>
        <taxon>Aplanulata</taxon>
        <taxon>Hydridae</taxon>
        <taxon>Hydra</taxon>
    </lineage>
</organism>
<dbReference type="InterPro" id="IPR002219">
    <property type="entry name" value="PKC_DAG/PE"/>
</dbReference>
<evidence type="ECO:0000256" key="1">
    <source>
        <dbReference type="ARBA" id="ARBA00022723"/>
    </source>
</evidence>
<dbReference type="Pfam" id="PF00130">
    <property type="entry name" value="C1_1"/>
    <property type="match status" value="1"/>
</dbReference>
<dbReference type="RefSeq" id="XP_065663836.1">
    <property type="nucleotide sequence ID" value="XM_065807764.1"/>
</dbReference>
<proteinExistence type="predicted"/>
<dbReference type="SMART" id="SM00109">
    <property type="entry name" value="C1"/>
    <property type="match status" value="1"/>
</dbReference>
<feature type="compositionally biased region" description="Polar residues" evidence="3">
    <location>
        <begin position="487"/>
        <end position="500"/>
    </location>
</feature>
<keyword evidence="6" id="KW-0808">Transferase</keyword>
<dbReference type="PANTHER" id="PTHR44329:SF253">
    <property type="entry name" value="KINASE SUPPRESSOR OF RAS 2"/>
    <property type="match status" value="1"/>
</dbReference>
<dbReference type="InterPro" id="IPR008271">
    <property type="entry name" value="Ser/Thr_kinase_AS"/>
</dbReference>
<evidence type="ECO:0000259" key="4">
    <source>
        <dbReference type="PROSITE" id="PS00479"/>
    </source>
</evidence>
<evidence type="ECO:0000256" key="3">
    <source>
        <dbReference type="SAM" id="MobiDB-lite"/>
    </source>
</evidence>
<dbReference type="Gene3D" id="3.30.60.20">
    <property type="match status" value="1"/>
</dbReference>
<feature type="region of interest" description="Disordered" evidence="3">
    <location>
        <begin position="477"/>
        <end position="501"/>
    </location>
</feature>
<sequence length="840" mass="95009">MTSANLLSRLEYLQRMVELTIQSLKDLRNPLKTDTSNLIQHEKSELEGKLMKFFAQQVVAKINFGPSIVQIQKEICSYPQLHQFLFVVDIDGNMINAISEKCTTVEELCCFSDSLIRGIFYSHDDDKVLAEKLFAQYRRLGMALRILRHFVDRLQSGDKNVDLKWSGWYDTVNESHSSSILTSIATYVAAISDSAFTSENVNPTSRSKPPSPNPIRRLTSANYLPHSKSDDGNISHRKKTESLSSSLGTGRYHISKSDSKKRPANLSITTAFDTDATDSDHSKSRSSSLAQSPRIPSATIHTSTVHSIKHRYSAKQLLVSIACDHCHRVMFVGLKCRECGFKCHKKCSRKAPPSCRPEYIEKFFKLAKEGKAEENHSIIRTNSEPSDIVHGIHKEKPEHRSHGNLMQKNKTMISVDSYSTASSSSVCSSPFHSDSPVVTPAEKKNSDEIFNFSDHSLSKLPLENFHDTLKSTISSTKSETSTDTLTMNGASTSKFSPNTTRSKDIRCDDDCSCAVDDLHSQISDVVKHVKLRDRGSLISEWVIPYQDIEVGTLIGTGRVGKVYKAKWHGEVALKILYLENPSIEEKNDFKYKVQVLRRTRHENLILFMGACMEPPTLAIVCSLCKGFTLHQHIHIRGDKFDDNKLISIIQQAAEAMSYLHARGIVHRDLKTKNIFLEHNKIVITDFGLISIADIKIANSNRPDKLLIPQRWLCYQAPEIIRLLNPFDPGCEVAYYTKETDVYAFGVVWFELLSGMWPFQDEHSETIIWKIGKGYKQALSGIIEISREAKDILLMMWAYDPLNRPSFEKILKAFERLPKRKLIRSPSQPTYLTRSANALIL</sequence>